<protein>
    <recommendedName>
        <fullName evidence="3">Peptidase C14 caspase catalytic subunit p20</fullName>
    </recommendedName>
</protein>
<evidence type="ECO:0000313" key="1">
    <source>
        <dbReference type="EMBL" id="GGV01800.1"/>
    </source>
</evidence>
<evidence type="ECO:0008006" key="3">
    <source>
        <dbReference type="Google" id="ProtNLM"/>
    </source>
</evidence>
<reference evidence="1" key="2">
    <citation type="submission" date="2020-09" db="EMBL/GenBank/DDBJ databases">
        <authorList>
            <person name="Sun Q."/>
            <person name="Ohkuma M."/>
        </authorList>
    </citation>
    <scope>NUCLEOTIDE SEQUENCE</scope>
    <source>
        <strain evidence="1">JCM 4434</strain>
    </source>
</reference>
<dbReference type="EMBL" id="BMUB01000026">
    <property type="protein sequence ID" value="GGV01800.1"/>
    <property type="molecule type" value="Genomic_DNA"/>
</dbReference>
<proteinExistence type="predicted"/>
<accession>A0A8H9HYM9</accession>
<name>A0A8H9HYM9_KITAU</name>
<gene>
    <name evidence="1" type="ORF">GCM10010502_65510</name>
</gene>
<organism evidence="1 2">
    <name type="scientific">Kitasatospora aureofaciens</name>
    <name type="common">Streptomyces aureofaciens</name>
    <dbReference type="NCBI Taxonomy" id="1894"/>
    <lineage>
        <taxon>Bacteria</taxon>
        <taxon>Bacillati</taxon>
        <taxon>Actinomycetota</taxon>
        <taxon>Actinomycetes</taxon>
        <taxon>Kitasatosporales</taxon>
        <taxon>Streptomycetaceae</taxon>
        <taxon>Kitasatospora</taxon>
    </lineage>
</organism>
<comment type="caution">
    <text evidence="1">The sequence shown here is derived from an EMBL/GenBank/DDBJ whole genome shotgun (WGS) entry which is preliminary data.</text>
</comment>
<dbReference type="InterPro" id="IPR036322">
    <property type="entry name" value="WD40_repeat_dom_sf"/>
</dbReference>
<dbReference type="InterPro" id="IPR027417">
    <property type="entry name" value="P-loop_NTPase"/>
</dbReference>
<dbReference type="SUPFAM" id="SSF50978">
    <property type="entry name" value="WD40 repeat-like"/>
    <property type="match status" value="1"/>
</dbReference>
<evidence type="ECO:0000313" key="2">
    <source>
        <dbReference type="Proteomes" id="UP000610124"/>
    </source>
</evidence>
<dbReference type="SUPFAM" id="SSF52540">
    <property type="entry name" value="P-loop containing nucleoside triphosphate hydrolases"/>
    <property type="match status" value="1"/>
</dbReference>
<dbReference type="Proteomes" id="UP000610124">
    <property type="component" value="Unassembled WGS sequence"/>
</dbReference>
<reference evidence="1" key="1">
    <citation type="journal article" date="2014" name="Int. J. Syst. Evol. Microbiol.">
        <title>Complete genome sequence of Corynebacterium casei LMG S-19264T (=DSM 44701T), isolated from a smear-ripened cheese.</title>
        <authorList>
            <consortium name="US DOE Joint Genome Institute (JGI-PGF)"/>
            <person name="Walter F."/>
            <person name="Albersmeier A."/>
            <person name="Kalinowski J."/>
            <person name="Ruckert C."/>
        </authorList>
    </citation>
    <scope>NUCLEOTIDE SEQUENCE</scope>
    <source>
        <strain evidence="1">JCM 4434</strain>
    </source>
</reference>
<sequence length="1478" mass="161283">MMNGSVYLRREELRDSGLVGTVALGTYDNPEGLLDRQHVETARDRFTAACMRLGFSRAMKLERSGTRQDVLAGVREFLAKQAARKILYWTGHGHDTGREYVLGCRDSYPHGPEPDVDRAVKFIELLGICADHSATDLLIVVDACESQSTLSGIRPLVESLRYRDNTASRALAGRERGLVIAATAGAGRRMEEGLWVDWLEQAIGDPDLELADLVRPFDSTALYVPMWYLLEAIDRRAEASGLDDVELRPAAAELRSLDPRFFHNPYFEERGVVLRTAAMPPDLEPWLNADHFGPVADGTPLHHFSGRVRPLSRLVTWLESQTQGLLAVTGPAGIGKTALLARLALLSVPRIREGLRPTPLPQTCPRPGSVHAALSCERQSLHSMARAVLTALAPLGARTPAAGAVTPEQCIREVRELVAQVGGLNLLVDSLDEAMPGQAHEIARGLLNPLSHVAGVKLVVSTRPYPRHALDDATQESLFDALDRSAPNLELDRDRDTERDITELVETILATEAGSPYAGPDASATRQETAADVAAQCGRRFLVARLLARALARRAGPLRGRELEEFIQHGGRELHRRVQEELDVLDPGGRLRAAELLLPLALVQGTGLADHQLWLQLANALRRPRTAKLHPQALETVLARAEGALVLRERWHGAVVHRLDHAGYATALLDRAQLSPARAHRRILDELRSRVQDDWSRADTYTLTYLGTHAAQARTDPDGPPDEVDPLKELFDDPCFLVRTDPDVMLPLTAPLLGTCGGAALYRRLGGRFRIHQEDLAQRRAMLTAEAFASDPEIFHALAEIDEFAGQGWKEVWTDRGPDPLELSLPAPLGGARALSWSMADPGSIAVAGRGEITHRDADTGRYRLTRRTEDDSHVRRAVLSDVHELATAAGRVTIAHDGSSLHFWTGAERSPRLTYRWGGRLDSLTAATCGDDVQVVAADGRCAWAWRWPSRRGMSAEVRSDVLPIRPSRVALLALPDRSFLLAASKDVVLHELHGKPHGNDPLLRREWQLRTNGRSVFAAATLADGPEQGWLAVADGNAVKVWRLSVSGYTAVPVIESVPPIRSGARELALGHYGELPLIALHEGSTVRVFGITDTSFACSFELSNQRSGLAFDPLRSGRLAIGDGSEVRLLDVPTAVRQDRTVRRHDHDLRPAVGLAAARRGAPALLTRVWDNDIVLSRQAPRGGRGGTEIGFQAENRVTAVSALWSDDHWTVAAASGRRVQLWRLSEDLTCHRPDGQVDIGGDAGEPVPSLSLVAGTDGPQLFVPAGQQVLRFVRSGGTWLEHGSVSAAVMKIRSAAARTVEDRTWVLADCGQDLRLWESTASGFVALGRRDVVVDRPPGAVLGMRYADGEYLPLAAWTQGASVYLAQCQDGDWTTRSFRSKHGAPMALAFSGPSRQPLLLAFGGKVTVAVLDVAREDWCHELAVPHRGLEVETADAIYDTAVGITVVLRGRSGCDQILIPERQLRSALRKAGTR</sequence>